<accession>A0ABD4Z2Q2</accession>
<protein>
    <submittedName>
        <fullName evidence="1">DUF5677 domain-containing protein</fullName>
    </submittedName>
</protein>
<evidence type="ECO:0000313" key="1">
    <source>
        <dbReference type="EMBL" id="MDH1182072.1"/>
    </source>
</evidence>
<dbReference type="Proteomes" id="UP001158644">
    <property type="component" value="Unassembled WGS sequence"/>
</dbReference>
<dbReference type="InterPro" id="IPR043733">
    <property type="entry name" value="DUF5677"/>
</dbReference>
<dbReference type="EMBL" id="JAOBZK010000093">
    <property type="protein sequence ID" value="MDH1182072.1"/>
    <property type="molecule type" value="Genomic_DNA"/>
</dbReference>
<organism evidence="1 2">
    <name type="scientific">Achromobacter mucicolens</name>
    <dbReference type="NCBI Taxonomy" id="1389922"/>
    <lineage>
        <taxon>Bacteria</taxon>
        <taxon>Pseudomonadati</taxon>
        <taxon>Pseudomonadota</taxon>
        <taxon>Betaproteobacteria</taxon>
        <taxon>Burkholderiales</taxon>
        <taxon>Alcaligenaceae</taxon>
        <taxon>Achromobacter</taxon>
    </lineage>
</organism>
<evidence type="ECO:0000313" key="2">
    <source>
        <dbReference type="Proteomes" id="UP001158644"/>
    </source>
</evidence>
<dbReference type="RefSeq" id="WP_279992447.1">
    <property type="nucleotide sequence ID" value="NZ_DALZLU010000044.1"/>
</dbReference>
<dbReference type="Pfam" id="PF18928">
    <property type="entry name" value="DUF5677"/>
    <property type="match status" value="1"/>
</dbReference>
<dbReference type="AlphaFoldDB" id="A0ABD4Z2Q2"/>
<reference evidence="1 2" key="1">
    <citation type="submission" date="2022-09" db="EMBL/GenBank/DDBJ databases">
        <title>Intensive care unit water sources are persistently colonized with multi-drug resistant bacteria and are the site of extensive horizontal gene transfer of antibiotic resistance genes.</title>
        <authorList>
            <person name="Diorio-Toth L."/>
        </authorList>
    </citation>
    <scope>NUCLEOTIDE SEQUENCE [LARGE SCALE GENOMIC DNA]</scope>
    <source>
        <strain evidence="1 2">GD03967</strain>
    </source>
</reference>
<comment type="caution">
    <text evidence="1">The sequence shown here is derived from an EMBL/GenBank/DDBJ whole genome shotgun (WGS) entry which is preliminary data.</text>
</comment>
<gene>
    <name evidence="1" type="ORF">N5C72_28675</name>
</gene>
<proteinExistence type="predicted"/>
<name>A0ABD4Z2Q2_9BURK</name>
<sequence length="204" mass="23482">MLVIGRAAVEAFWVFAYIFRAPTAEKRIYRYTAWQLAGFLERQKHTAQDPAHRQKQDAEATTISELRSKLHQMPEFLALSQGDQRQVDRGKWTHPLLWKGIATAAGFSEGYYERIYSYLCSYAHSSYLSILQMDQARTLADQRMLGGTILQICTYTMARFVTEYLALFPEAEAARSANPALARLARTWEFDRSLLDAAFPRKDR</sequence>